<name>A0A6A6JZ48_WESOR</name>
<organism evidence="2 3">
    <name type="scientific">Westerdykella ornata</name>
    <dbReference type="NCBI Taxonomy" id="318751"/>
    <lineage>
        <taxon>Eukaryota</taxon>
        <taxon>Fungi</taxon>
        <taxon>Dikarya</taxon>
        <taxon>Ascomycota</taxon>
        <taxon>Pezizomycotina</taxon>
        <taxon>Dothideomycetes</taxon>
        <taxon>Pleosporomycetidae</taxon>
        <taxon>Pleosporales</taxon>
        <taxon>Sporormiaceae</taxon>
        <taxon>Westerdykella</taxon>
    </lineage>
</organism>
<feature type="signal peptide" evidence="1">
    <location>
        <begin position="1"/>
        <end position="19"/>
    </location>
</feature>
<dbReference type="AlphaFoldDB" id="A0A6A6JZ48"/>
<evidence type="ECO:0000256" key="1">
    <source>
        <dbReference type="SAM" id="SignalP"/>
    </source>
</evidence>
<accession>A0A6A6JZ48</accession>
<keyword evidence="1" id="KW-0732">Signal</keyword>
<proteinExistence type="predicted"/>
<dbReference type="RefSeq" id="XP_033659022.1">
    <property type="nucleotide sequence ID" value="XM_033800093.1"/>
</dbReference>
<dbReference type="EMBL" id="ML986484">
    <property type="protein sequence ID" value="KAF2281485.1"/>
    <property type="molecule type" value="Genomic_DNA"/>
</dbReference>
<gene>
    <name evidence="2" type="ORF">EI97DRAFT_447448</name>
</gene>
<dbReference type="GeneID" id="54553268"/>
<dbReference type="OrthoDB" id="2119228at2759"/>
<evidence type="ECO:0000313" key="3">
    <source>
        <dbReference type="Proteomes" id="UP000800097"/>
    </source>
</evidence>
<feature type="chain" id="PRO_5025398495" description="TNFR-Cys domain-containing protein" evidence="1">
    <location>
        <begin position="20"/>
        <end position="355"/>
    </location>
</feature>
<evidence type="ECO:0008006" key="4">
    <source>
        <dbReference type="Google" id="ProtNLM"/>
    </source>
</evidence>
<dbReference type="Proteomes" id="UP000800097">
    <property type="component" value="Unassembled WGS sequence"/>
</dbReference>
<evidence type="ECO:0000313" key="2">
    <source>
        <dbReference type="EMBL" id="KAF2281485.1"/>
    </source>
</evidence>
<keyword evidence="3" id="KW-1185">Reference proteome</keyword>
<reference evidence="2" key="1">
    <citation type="journal article" date="2020" name="Stud. Mycol.">
        <title>101 Dothideomycetes genomes: a test case for predicting lifestyles and emergence of pathogens.</title>
        <authorList>
            <person name="Haridas S."/>
            <person name="Albert R."/>
            <person name="Binder M."/>
            <person name="Bloem J."/>
            <person name="Labutti K."/>
            <person name="Salamov A."/>
            <person name="Andreopoulos B."/>
            <person name="Baker S."/>
            <person name="Barry K."/>
            <person name="Bills G."/>
            <person name="Bluhm B."/>
            <person name="Cannon C."/>
            <person name="Castanera R."/>
            <person name="Culley D."/>
            <person name="Daum C."/>
            <person name="Ezra D."/>
            <person name="Gonzalez J."/>
            <person name="Henrissat B."/>
            <person name="Kuo A."/>
            <person name="Liang C."/>
            <person name="Lipzen A."/>
            <person name="Lutzoni F."/>
            <person name="Magnuson J."/>
            <person name="Mondo S."/>
            <person name="Nolan M."/>
            <person name="Ohm R."/>
            <person name="Pangilinan J."/>
            <person name="Park H.-J."/>
            <person name="Ramirez L."/>
            <person name="Alfaro M."/>
            <person name="Sun H."/>
            <person name="Tritt A."/>
            <person name="Yoshinaga Y."/>
            <person name="Zwiers L.-H."/>
            <person name="Turgeon B."/>
            <person name="Goodwin S."/>
            <person name="Spatafora J."/>
            <person name="Crous P."/>
            <person name="Grigoriev I."/>
        </authorList>
    </citation>
    <scope>NUCLEOTIDE SEQUENCE</scope>
    <source>
        <strain evidence="2">CBS 379.55</strain>
    </source>
</reference>
<protein>
    <recommendedName>
        <fullName evidence="4">TNFR-Cys domain-containing protein</fullName>
    </recommendedName>
</protein>
<sequence>MKTNNMLVIFFLAPILTRGSQPTSWSLPHRVEIGAPTIPSRRNSRLEEKGQNKQIPFAFCPEFFEEDPKLCSQCGGDTKVKGTCNDLLVSGDQTGCPGGRPCRGYFCKCSDIGGPDNNPKVTMTSVKDGQTGVVVWEPMTLEEYNGLRASTTISMTETATATGAESELETVAAVVFAGGIAWYLACSREDDQSCKSEGQKPDCEDCGGNTPLGLCASGNQQNCPCEEQECPKDDPPSCPAPECSGDDTSLQCSTRGKLKGCQCCPEKLPTCEKDDCKGNNDDKCQADMYKGCSCEHIEFPEVEAPIDEPFPSTPDTPAFEEAAREALETIWGGKRENMPGYEKKNDMPDPFCLYG</sequence>